<dbReference type="EMBL" id="VITW01000006">
    <property type="protein sequence ID" value="TWB72413.1"/>
    <property type="molecule type" value="Genomic_DNA"/>
</dbReference>
<reference evidence="3 4" key="1">
    <citation type="submission" date="2019-06" db="EMBL/GenBank/DDBJ databases">
        <title>Genomic Encyclopedia of Type Strains, Phase IV (KMG-V): Genome sequencing to study the core and pangenomes of soil and plant-associated prokaryotes.</title>
        <authorList>
            <person name="Whitman W."/>
        </authorList>
    </citation>
    <scope>NUCLEOTIDE SEQUENCE [LARGE SCALE GENOMIC DNA]</scope>
    <source>
        <strain evidence="3 4">BR 10556</strain>
    </source>
</reference>
<proteinExistence type="predicted"/>
<dbReference type="OrthoDB" id="9771580at2"/>
<accession>A0A560JML6</accession>
<evidence type="ECO:0000259" key="2">
    <source>
        <dbReference type="Pfam" id="PF17289"/>
    </source>
</evidence>
<comment type="caution">
    <text evidence="3">The sequence shown here is derived from an EMBL/GenBank/DDBJ whole genome shotgun (WGS) entry which is preliminary data.</text>
</comment>
<dbReference type="STRING" id="1399419.A5906_14930"/>
<dbReference type="InterPro" id="IPR035421">
    <property type="entry name" value="Terminase_6C"/>
</dbReference>
<organism evidence="3 4">
    <name type="scientific">Bradyrhizobium sacchari</name>
    <dbReference type="NCBI Taxonomy" id="1399419"/>
    <lineage>
        <taxon>Bacteria</taxon>
        <taxon>Pseudomonadati</taxon>
        <taxon>Pseudomonadota</taxon>
        <taxon>Alphaproteobacteria</taxon>
        <taxon>Hyphomicrobiales</taxon>
        <taxon>Nitrobacteraceae</taxon>
        <taxon>Bradyrhizobium</taxon>
    </lineage>
</organism>
<dbReference type="Pfam" id="PF17289">
    <property type="entry name" value="Terminase_6C"/>
    <property type="match status" value="1"/>
</dbReference>
<keyword evidence="4" id="KW-1185">Reference proteome</keyword>
<keyword evidence="1" id="KW-1188">Viral release from host cell</keyword>
<dbReference type="NCBIfam" id="TIGR01630">
    <property type="entry name" value="psiM2_ORF9"/>
    <property type="match status" value="1"/>
</dbReference>
<sequence>MTAHDFALLSAILRADFVSFVYRCFLHLNPGAQFLPNWHIQAIAYQLERVRRGEITRLIINMPPRYLKSITVSVAFSAFLLGHAPGRRIISLSYGDDLSAKHASDFRSIVHAEWYRRAFPNMRIARSTETELVTTRRGSRRTTSVSGTLTGLGGDLILIDDPQKPIDAQSEARRTGINQWVTNTLMSRLDNKQTSAVIVVMQRVHLDDLSGFLASSSDDWKVLSLPAIAETDAAIRIGPDQFHLRKAGDPLHPSHESIETLRKLRQTLGPDVFAAQYQQAPVPAGGAMIKRDWLRYYDQVPSREVLGCRIIQSWDTAAKNGAQNDWSVCTTWLVVDGNYYLLDLVRGRFEYPTLRDTALELAKRFKPHEILIEEASTGIALAQELGAKGDCFVNPIKVDHDKVGRLYVQQGKFAAGRVWLPRNAPFLAELEMELLTFPQSRHDDQVDSISQALAYDDTNGYDHTFSWL</sequence>
<evidence type="ECO:0000313" key="3">
    <source>
        <dbReference type="EMBL" id="TWB72413.1"/>
    </source>
</evidence>
<dbReference type="AlphaFoldDB" id="A0A560JML6"/>
<feature type="domain" description="Terminase large subunit gp17-like C-terminal" evidence="2">
    <location>
        <begin position="313"/>
        <end position="454"/>
    </location>
</feature>
<evidence type="ECO:0000256" key="1">
    <source>
        <dbReference type="ARBA" id="ARBA00022612"/>
    </source>
</evidence>
<gene>
    <name evidence="3" type="ORF">FBZ95_106128</name>
</gene>
<dbReference type="InterPro" id="IPR006517">
    <property type="entry name" value="Phage_terminase_lsu-like_C"/>
</dbReference>
<protein>
    <submittedName>
        <fullName evidence="3">Putative phage terminase large subunit-like protein</fullName>
    </submittedName>
</protein>
<evidence type="ECO:0000313" key="4">
    <source>
        <dbReference type="Proteomes" id="UP000315914"/>
    </source>
</evidence>
<dbReference type="Gene3D" id="3.30.420.240">
    <property type="match status" value="1"/>
</dbReference>
<name>A0A560JML6_9BRAD</name>
<dbReference type="Proteomes" id="UP000315914">
    <property type="component" value="Unassembled WGS sequence"/>
</dbReference>